<feature type="region of interest" description="Disordered" evidence="11">
    <location>
        <begin position="1"/>
        <end position="27"/>
    </location>
</feature>
<comment type="catalytic activity">
    <reaction evidence="1 10">
        <text>Cleaves type-1 transmembrane domains using a catalytic dyad composed of serine and histidine that are contributed by different transmembrane domains.</text>
        <dbReference type="EC" id="3.4.21.105"/>
    </reaction>
</comment>
<feature type="compositionally biased region" description="Polar residues" evidence="11">
    <location>
        <begin position="1"/>
        <end position="24"/>
    </location>
</feature>
<comment type="caution">
    <text evidence="13">The sequence shown here is derived from an EMBL/GenBank/DDBJ whole genome shotgun (WGS) entry which is preliminary data.</text>
</comment>
<feature type="domain" description="Peptidase S54 rhomboid" evidence="12">
    <location>
        <begin position="176"/>
        <end position="310"/>
    </location>
</feature>
<dbReference type="InterPro" id="IPR002610">
    <property type="entry name" value="Peptidase_S54_rhomboid-like"/>
</dbReference>
<accession>A0A1J4MKP6</accession>
<keyword evidence="6 10" id="KW-0378">Hydrolase</keyword>
<feature type="transmembrane region" description="Helical" evidence="10">
    <location>
        <begin position="240"/>
        <end position="258"/>
    </location>
</feature>
<proteinExistence type="inferred from homology"/>
<feature type="region of interest" description="Disordered" evidence="11">
    <location>
        <begin position="65"/>
        <end position="84"/>
    </location>
</feature>
<keyword evidence="5 10" id="KW-0812">Transmembrane</keyword>
<dbReference type="PANTHER" id="PTHR22936">
    <property type="entry name" value="RHOMBOID-RELATED"/>
    <property type="match status" value="1"/>
</dbReference>
<comment type="function">
    <text evidence="10">Serine protease involved in intramembrane proteolysis.</text>
</comment>
<sequence>MSGSEVFEIQSSNDHPELMNQQLPSREDTTMILSKEGNSKELDLTTGSFRVDENDSLKDYVIQQSSESNVQERSNLSKKERKMDIKRSKHAHKNSLFLTMFCCIGGDLNAARLKVSYLATTFFASSIIFVFMQELVISQLTNGYSIININDGYLFGPPPQVVFDMGALDTNLVRNGQLARLFWSFWLHTGFIHLIINLSCQVILGIILETRWVIWRYTILYFLGGISGNLASAVLDPCTISAGSSACFFALLGGIIVLLLENWRNSRWQFLYVILVIIASLAGISLSFMSNTDNWAHIGGFVAGLLWSFASMESFPRKFKALKKTNECNSEKNGNLPLNQDKAQPSCKVNSTDIEAANYKSSTEKNSSTIESILDVESKEQYLGKRFTPVNCACSGGIQTVRVFSLLILLSLLTIGFLFLLYKPLYTKFNLTLGHLSFSGIQPCSCCDSPEGLFWCSSSPTWIKRCG</sequence>
<dbReference type="EMBL" id="LRBP01000008">
    <property type="protein sequence ID" value="OII74842.1"/>
    <property type="molecule type" value="Genomic_DNA"/>
</dbReference>
<keyword evidence="14" id="KW-1185">Reference proteome</keyword>
<organism evidence="13 14">
    <name type="scientific">Cryptosporidium ubiquitum</name>
    <dbReference type="NCBI Taxonomy" id="857276"/>
    <lineage>
        <taxon>Eukaryota</taxon>
        <taxon>Sar</taxon>
        <taxon>Alveolata</taxon>
        <taxon>Apicomplexa</taxon>
        <taxon>Conoidasida</taxon>
        <taxon>Coccidia</taxon>
        <taxon>Eucoccidiorida</taxon>
        <taxon>Eimeriorina</taxon>
        <taxon>Cryptosporidiidae</taxon>
        <taxon>Cryptosporidium</taxon>
    </lineage>
</organism>
<name>A0A1J4MKP6_9CRYT</name>
<evidence type="ECO:0000313" key="13">
    <source>
        <dbReference type="EMBL" id="OII74842.1"/>
    </source>
</evidence>
<dbReference type="PANTHER" id="PTHR22936:SF69">
    <property type="entry name" value="RHOMBOID-LIKE PROTEIN"/>
    <property type="match status" value="1"/>
</dbReference>
<evidence type="ECO:0000313" key="14">
    <source>
        <dbReference type="Proteomes" id="UP000186176"/>
    </source>
</evidence>
<dbReference type="Proteomes" id="UP000186176">
    <property type="component" value="Unassembled WGS sequence"/>
</dbReference>
<protein>
    <recommendedName>
        <fullName evidence="10">Rhomboid-like protease</fullName>
        <ecNumber evidence="10">3.4.21.105</ecNumber>
    </recommendedName>
</protein>
<dbReference type="RefSeq" id="XP_028875987.1">
    <property type="nucleotide sequence ID" value="XM_029019986.1"/>
</dbReference>
<evidence type="ECO:0000256" key="1">
    <source>
        <dbReference type="ARBA" id="ARBA00000156"/>
    </source>
</evidence>
<feature type="compositionally biased region" description="Polar residues" evidence="11">
    <location>
        <begin position="65"/>
        <end position="74"/>
    </location>
</feature>
<dbReference type="GeneID" id="39979765"/>
<evidence type="ECO:0000256" key="8">
    <source>
        <dbReference type="ARBA" id="ARBA00022989"/>
    </source>
</evidence>
<feature type="transmembrane region" description="Helical" evidence="10">
    <location>
        <begin position="115"/>
        <end position="132"/>
    </location>
</feature>
<evidence type="ECO:0000256" key="3">
    <source>
        <dbReference type="ARBA" id="ARBA00009045"/>
    </source>
</evidence>
<keyword evidence="4 10" id="KW-0645">Protease</keyword>
<dbReference type="InterPro" id="IPR022764">
    <property type="entry name" value="Peptidase_S54_rhomboid_dom"/>
</dbReference>
<feature type="transmembrane region" description="Helical" evidence="10">
    <location>
        <begin position="403"/>
        <end position="422"/>
    </location>
</feature>
<evidence type="ECO:0000256" key="6">
    <source>
        <dbReference type="ARBA" id="ARBA00022801"/>
    </source>
</evidence>
<feature type="transmembrane region" description="Helical" evidence="10">
    <location>
        <begin position="185"/>
        <end position="207"/>
    </location>
</feature>
<dbReference type="SUPFAM" id="SSF144091">
    <property type="entry name" value="Rhomboid-like"/>
    <property type="match status" value="1"/>
</dbReference>
<evidence type="ECO:0000256" key="11">
    <source>
        <dbReference type="SAM" id="MobiDB-lite"/>
    </source>
</evidence>
<dbReference type="GO" id="GO:0004252">
    <property type="term" value="F:serine-type endopeptidase activity"/>
    <property type="evidence" value="ECO:0007669"/>
    <property type="project" value="InterPro"/>
</dbReference>
<keyword evidence="8 10" id="KW-1133">Transmembrane helix</keyword>
<evidence type="ECO:0000256" key="2">
    <source>
        <dbReference type="ARBA" id="ARBA00004141"/>
    </source>
</evidence>
<dbReference type="GO" id="GO:0006508">
    <property type="term" value="P:proteolysis"/>
    <property type="evidence" value="ECO:0007669"/>
    <property type="project" value="UniProtKB-KW"/>
</dbReference>
<evidence type="ECO:0000256" key="9">
    <source>
        <dbReference type="ARBA" id="ARBA00023136"/>
    </source>
</evidence>
<feature type="transmembrane region" description="Helical" evidence="10">
    <location>
        <begin position="270"/>
        <end position="289"/>
    </location>
</feature>
<gene>
    <name evidence="13" type="ORF">cubi_02974</name>
</gene>
<dbReference type="Gene3D" id="1.20.1540.10">
    <property type="entry name" value="Rhomboid-like"/>
    <property type="match status" value="1"/>
</dbReference>
<evidence type="ECO:0000256" key="4">
    <source>
        <dbReference type="ARBA" id="ARBA00022670"/>
    </source>
</evidence>
<evidence type="ECO:0000256" key="5">
    <source>
        <dbReference type="ARBA" id="ARBA00022692"/>
    </source>
</evidence>
<evidence type="ECO:0000259" key="12">
    <source>
        <dbReference type="Pfam" id="PF01694"/>
    </source>
</evidence>
<comment type="subcellular location">
    <subcellularLocation>
        <location evidence="2 10">Membrane</location>
        <topology evidence="2 10">Multi-pass membrane protein</topology>
    </subcellularLocation>
</comment>
<keyword evidence="9 10" id="KW-0472">Membrane</keyword>
<reference evidence="13 14" key="1">
    <citation type="submission" date="2016-10" db="EMBL/GenBank/DDBJ databases">
        <title>Reductive evolution of mitochondrial metabolism and differential evolution of invasion-related proteins in Cryptosporidium.</title>
        <authorList>
            <person name="Liu S."/>
            <person name="Roellig D.M."/>
            <person name="Guo Y."/>
            <person name="Li N."/>
            <person name="Frace M.A."/>
            <person name="Tang K."/>
            <person name="Zhang L."/>
            <person name="Feng Y."/>
            <person name="Xiao L."/>
        </authorList>
    </citation>
    <scope>NUCLEOTIDE SEQUENCE [LARGE SCALE GENOMIC DNA]</scope>
    <source>
        <strain evidence="13">39726</strain>
    </source>
</reference>
<dbReference type="Pfam" id="PF01694">
    <property type="entry name" value="Rhomboid"/>
    <property type="match status" value="1"/>
</dbReference>
<dbReference type="EC" id="3.4.21.105" evidence="10"/>
<evidence type="ECO:0000256" key="7">
    <source>
        <dbReference type="ARBA" id="ARBA00022825"/>
    </source>
</evidence>
<comment type="similarity">
    <text evidence="3 10">Belongs to the peptidase S54 family.</text>
</comment>
<feature type="transmembrane region" description="Helical" evidence="10">
    <location>
        <begin position="295"/>
        <end position="315"/>
    </location>
</feature>
<feature type="transmembrane region" description="Helical" evidence="10">
    <location>
        <begin position="214"/>
        <end position="234"/>
    </location>
</feature>
<feature type="compositionally biased region" description="Basic and acidic residues" evidence="11">
    <location>
        <begin position="75"/>
        <end position="84"/>
    </location>
</feature>
<dbReference type="VEuPathDB" id="CryptoDB:cubi_02974"/>
<evidence type="ECO:0000256" key="10">
    <source>
        <dbReference type="RuleBase" id="RU362115"/>
    </source>
</evidence>
<dbReference type="OrthoDB" id="418595at2759"/>
<dbReference type="AlphaFoldDB" id="A0A1J4MKP6"/>
<keyword evidence="7 10" id="KW-0720">Serine protease</keyword>
<dbReference type="InterPro" id="IPR035952">
    <property type="entry name" value="Rhomboid-like_sf"/>
</dbReference>
<dbReference type="GO" id="GO:0016020">
    <property type="term" value="C:membrane"/>
    <property type="evidence" value="ECO:0007669"/>
    <property type="project" value="UniProtKB-SubCell"/>
</dbReference>